<protein>
    <recommendedName>
        <fullName evidence="3">Arc-like DNA binding domain-containing protein</fullName>
    </recommendedName>
</protein>
<dbReference type="EMBL" id="JACRSY010000009">
    <property type="protein sequence ID" value="MBC8579252.1"/>
    <property type="molecule type" value="Genomic_DNA"/>
</dbReference>
<dbReference type="RefSeq" id="WP_249332393.1">
    <property type="nucleotide sequence ID" value="NZ_JACRSY010000009.1"/>
</dbReference>
<dbReference type="InterPro" id="IPR010985">
    <property type="entry name" value="Ribbon_hlx_hlx"/>
</dbReference>
<sequence>MERLSIAIPSDMKKQLGLMAKANFRNLNGEINKALDDYIRKNGVSVVEDAPNWWECESKEQECQPQQHLIEPIKHQQEPIVHQNASIITTLHNNDEIEEF</sequence>
<dbReference type="Gene3D" id="1.10.1220.10">
    <property type="entry name" value="Met repressor-like"/>
    <property type="match status" value="1"/>
</dbReference>
<comment type="caution">
    <text evidence="1">The sequence shown here is derived from an EMBL/GenBank/DDBJ whole genome shotgun (WGS) entry which is preliminary data.</text>
</comment>
<evidence type="ECO:0008006" key="3">
    <source>
        <dbReference type="Google" id="ProtNLM"/>
    </source>
</evidence>
<dbReference type="SUPFAM" id="SSF47598">
    <property type="entry name" value="Ribbon-helix-helix"/>
    <property type="match status" value="1"/>
</dbReference>
<proteinExistence type="predicted"/>
<keyword evidence="2" id="KW-1185">Reference proteome</keyword>
<evidence type="ECO:0000313" key="2">
    <source>
        <dbReference type="Proteomes" id="UP000655830"/>
    </source>
</evidence>
<dbReference type="GO" id="GO:0006355">
    <property type="term" value="P:regulation of DNA-templated transcription"/>
    <property type="evidence" value="ECO:0007669"/>
    <property type="project" value="InterPro"/>
</dbReference>
<evidence type="ECO:0000313" key="1">
    <source>
        <dbReference type="EMBL" id="MBC8579252.1"/>
    </source>
</evidence>
<organism evidence="1 2">
    <name type="scientific">Zhenhengia yiwuensis</name>
    <dbReference type="NCBI Taxonomy" id="2763666"/>
    <lineage>
        <taxon>Bacteria</taxon>
        <taxon>Bacillati</taxon>
        <taxon>Bacillota</taxon>
        <taxon>Clostridia</taxon>
        <taxon>Lachnospirales</taxon>
        <taxon>Lachnospiraceae</taxon>
        <taxon>Zhenhengia</taxon>
    </lineage>
</organism>
<accession>A0A926EIX5</accession>
<reference evidence="1" key="1">
    <citation type="submission" date="2020-08" db="EMBL/GenBank/DDBJ databases">
        <title>Genome public.</title>
        <authorList>
            <person name="Liu C."/>
            <person name="Sun Q."/>
        </authorList>
    </citation>
    <scope>NUCLEOTIDE SEQUENCE</scope>
    <source>
        <strain evidence="1">NSJ-12</strain>
    </source>
</reference>
<dbReference type="InterPro" id="IPR013321">
    <property type="entry name" value="Arc_rbn_hlx_hlx"/>
</dbReference>
<dbReference type="AlphaFoldDB" id="A0A926EIX5"/>
<dbReference type="Proteomes" id="UP000655830">
    <property type="component" value="Unassembled WGS sequence"/>
</dbReference>
<gene>
    <name evidence="1" type="ORF">H8718_06900</name>
</gene>
<name>A0A926EIX5_9FIRM</name>